<dbReference type="InterPro" id="IPR009050">
    <property type="entry name" value="Globin-like_sf"/>
</dbReference>
<dbReference type="PRINTS" id="PR00188">
    <property type="entry name" value="PLANTGLOBIN"/>
</dbReference>
<dbReference type="PANTHER" id="PTHR47217">
    <property type="entry name" value="GLOBIN-LIKE PROTEIN"/>
    <property type="match status" value="1"/>
</dbReference>
<keyword evidence="1 6" id="KW-0813">Transport</keyword>
<dbReference type="Proteomes" id="UP000829291">
    <property type="component" value="Chromosome 5"/>
</dbReference>
<dbReference type="PANTHER" id="PTHR47217:SF1">
    <property type="entry name" value="GLOBIN-LIKE PROTEIN"/>
    <property type="match status" value="1"/>
</dbReference>
<dbReference type="InterPro" id="IPR000971">
    <property type="entry name" value="Globin"/>
</dbReference>
<dbReference type="InterPro" id="IPR044399">
    <property type="entry name" value="Mb-like_M"/>
</dbReference>
<evidence type="ECO:0000256" key="6">
    <source>
        <dbReference type="RuleBase" id="RU000356"/>
    </source>
</evidence>
<keyword evidence="8" id="KW-1185">Reference proteome</keyword>
<dbReference type="GO" id="GO:0046872">
    <property type="term" value="F:metal ion binding"/>
    <property type="evidence" value="ECO:0007669"/>
    <property type="project" value="UniProtKB-KW"/>
</dbReference>
<accession>A0A6J0BVR7</accession>
<dbReference type="InterPro" id="IPR012292">
    <property type="entry name" value="Globin/Proto"/>
</dbReference>
<protein>
    <submittedName>
        <fullName evidence="9 10">Hemoglobin-2</fullName>
    </submittedName>
</protein>
<sequence>MGGLLSSYWGYSGDDELDPASGLTGKQKRLVTETWGIMRQDPMKLGIAVMMRLFTKHPEYRSQFHAFKDTPHEDLPKNKRFQAHASAIANALSTIIDSLKDPGLLEAILISLGEKHHKRGQTVEQFNNLKLVLLVVFKEFLGSRWTPEVNNAWSKALDFVYSIIFKVYA</sequence>
<evidence type="ECO:0000313" key="9">
    <source>
        <dbReference type="RefSeq" id="XP_015518312.1"/>
    </source>
</evidence>
<organism evidence="8 9">
    <name type="scientific">Neodiprion lecontei</name>
    <name type="common">Redheaded pine sawfly</name>
    <dbReference type="NCBI Taxonomy" id="441921"/>
    <lineage>
        <taxon>Eukaryota</taxon>
        <taxon>Metazoa</taxon>
        <taxon>Ecdysozoa</taxon>
        <taxon>Arthropoda</taxon>
        <taxon>Hexapoda</taxon>
        <taxon>Insecta</taxon>
        <taxon>Pterygota</taxon>
        <taxon>Neoptera</taxon>
        <taxon>Endopterygota</taxon>
        <taxon>Hymenoptera</taxon>
        <taxon>Tenthredinoidea</taxon>
        <taxon>Diprionidae</taxon>
        <taxon>Diprioninae</taxon>
        <taxon>Neodiprion</taxon>
    </lineage>
</organism>
<keyword evidence="5" id="KW-0408">Iron</keyword>
<gene>
    <name evidence="9 10" type="primary">LOC107223214</name>
</gene>
<dbReference type="FunCoup" id="A0A6J0BVR7">
    <property type="interactions" value="77"/>
</dbReference>
<comment type="similarity">
    <text evidence="6">Belongs to the globin family.</text>
</comment>
<keyword evidence="4" id="KW-0479">Metal-binding</keyword>
<name>A0A6J0BVR7_NEOLC</name>
<dbReference type="PROSITE" id="PS01033">
    <property type="entry name" value="GLOBIN"/>
    <property type="match status" value="1"/>
</dbReference>
<dbReference type="Gene3D" id="1.10.490.10">
    <property type="entry name" value="Globins"/>
    <property type="match status" value="1"/>
</dbReference>
<evidence type="ECO:0000256" key="1">
    <source>
        <dbReference type="ARBA" id="ARBA00022448"/>
    </source>
</evidence>
<dbReference type="GeneID" id="107223214"/>
<dbReference type="OrthoDB" id="436496at2759"/>
<evidence type="ECO:0000256" key="4">
    <source>
        <dbReference type="ARBA" id="ARBA00022723"/>
    </source>
</evidence>
<dbReference type="RefSeq" id="XP_046595246.1">
    <property type="nucleotide sequence ID" value="XM_046739290.1"/>
</dbReference>
<dbReference type="InParanoid" id="A0A6J0BVR7"/>
<dbReference type="GO" id="GO:0020037">
    <property type="term" value="F:heme binding"/>
    <property type="evidence" value="ECO:0007669"/>
    <property type="project" value="InterPro"/>
</dbReference>
<evidence type="ECO:0000256" key="3">
    <source>
        <dbReference type="ARBA" id="ARBA00022621"/>
    </source>
</evidence>
<dbReference type="GO" id="GO:0019825">
    <property type="term" value="F:oxygen binding"/>
    <property type="evidence" value="ECO:0007669"/>
    <property type="project" value="InterPro"/>
</dbReference>
<dbReference type="CTD" id="41930"/>
<evidence type="ECO:0000313" key="10">
    <source>
        <dbReference type="RefSeq" id="XP_046595246.1"/>
    </source>
</evidence>
<feature type="domain" description="Globin" evidence="7">
    <location>
        <begin position="22"/>
        <end position="169"/>
    </location>
</feature>
<evidence type="ECO:0000313" key="8">
    <source>
        <dbReference type="Proteomes" id="UP000829291"/>
    </source>
</evidence>
<keyword evidence="3 6" id="KW-0561">Oxygen transport</keyword>
<dbReference type="SUPFAM" id="SSF46458">
    <property type="entry name" value="Globin-like"/>
    <property type="match status" value="1"/>
</dbReference>
<dbReference type="AlphaFoldDB" id="A0A6J0BVR7"/>
<dbReference type="KEGG" id="nlo:107223214"/>
<evidence type="ECO:0000256" key="5">
    <source>
        <dbReference type="ARBA" id="ARBA00023004"/>
    </source>
</evidence>
<dbReference type="RefSeq" id="XP_015518312.1">
    <property type="nucleotide sequence ID" value="XM_015662826.1"/>
</dbReference>
<reference evidence="9" key="1">
    <citation type="submission" date="2025-04" db="UniProtKB">
        <authorList>
            <consortium name="RefSeq"/>
        </authorList>
    </citation>
    <scope>IDENTIFICATION</scope>
    <source>
        <tissue evidence="10">Thorax and Abdomen</tissue>
        <tissue evidence="9">Whole body</tissue>
    </source>
</reference>
<keyword evidence="2 6" id="KW-0349">Heme</keyword>
<proteinExistence type="inferred from homology"/>
<evidence type="ECO:0000256" key="2">
    <source>
        <dbReference type="ARBA" id="ARBA00022617"/>
    </source>
</evidence>
<dbReference type="Pfam" id="PF00042">
    <property type="entry name" value="Globin"/>
    <property type="match status" value="1"/>
</dbReference>
<dbReference type="GO" id="GO:0005344">
    <property type="term" value="F:oxygen carrier activity"/>
    <property type="evidence" value="ECO:0007669"/>
    <property type="project" value="UniProtKB-KW"/>
</dbReference>
<dbReference type="CDD" id="cd01040">
    <property type="entry name" value="Mb-like"/>
    <property type="match status" value="1"/>
</dbReference>
<evidence type="ECO:0000259" key="7">
    <source>
        <dbReference type="PROSITE" id="PS01033"/>
    </source>
</evidence>